<dbReference type="InterPro" id="IPR036412">
    <property type="entry name" value="HAD-like_sf"/>
</dbReference>
<accession>A0A5D2XV78</accession>
<dbReference type="Proteomes" id="UP000323597">
    <property type="component" value="Chromosome A09"/>
</dbReference>
<dbReference type="EMBL" id="CM017644">
    <property type="protein sequence ID" value="TYJ17995.1"/>
    <property type="molecule type" value="Genomic_DNA"/>
</dbReference>
<organism evidence="1 2">
    <name type="scientific">Gossypium mustelinum</name>
    <name type="common">Cotton</name>
    <name type="synonym">Gossypium caicoense</name>
    <dbReference type="NCBI Taxonomy" id="34275"/>
    <lineage>
        <taxon>Eukaryota</taxon>
        <taxon>Viridiplantae</taxon>
        <taxon>Streptophyta</taxon>
        <taxon>Embryophyta</taxon>
        <taxon>Tracheophyta</taxon>
        <taxon>Spermatophyta</taxon>
        <taxon>Magnoliopsida</taxon>
        <taxon>eudicotyledons</taxon>
        <taxon>Gunneridae</taxon>
        <taxon>Pentapetalae</taxon>
        <taxon>rosids</taxon>
        <taxon>malvids</taxon>
        <taxon>Malvales</taxon>
        <taxon>Malvaceae</taxon>
        <taxon>Malvoideae</taxon>
        <taxon>Gossypium</taxon>
    </lineage>
</organism>
<evidence type="ECO:0000313" key="2">
    <source>
        <dbReference type="Proteomes" id="UP000323597"/>
    </source>
</evidence>
<proteinExistence type="predicted"/>
<dbReference type="Gene3D" id="3.40.50.1000">
    <property type="entry name" value="HAD superfamily/HAD-like"/>
    <property type="match status" value="1"/>
</dbReference>
<reference evidence="1 2" key="1">
    <citation type="submission" date="2019-07" db="EMBL/GenBank/DDBJ databases">
        <title>WGS assembly of Gossypium mustelinum.</title>
        <authorList>
            <person name="Chen Z.J."/>
            <person name="Sreedasyam A."/>
            <person name="Ando A."/>
            <person name="Song Q."/>
            <person name="De L."/>
            <person name="Hulse-Kemp A."/>
            <person name="Ding M."/>
            <person name="Ye W."/>
            <person name="Kirkbride R."/>
            <person name="Jenkins J."/>
            <person name="Plott C."/>
            <person name="Lovell J."/>
            <person name="Lin Y.-M."/>
            <person name="Vaughn R."/>
            <person name="Liu B."/>
            <person name="Li W."/>
            <person name="Simpson S."/>
            <person name="Scheffler B."/>
            <person name="Saski C."/>
            <person name="Grover C."/>
            <person name="Hu G."/>
            <person name="Conover J."/>
            <person name="Carlson J."/>
            <person name="Shu S."/>
            <person name="Boston L."/>
            <person name="Williams M."/>
            <person name="Peterson D."/>
            <person name="Mcgee K."/>
            <person name="Jones D."/>
            <person name="Wendel J."/>
            <person name="Stelly D."/>
            <person name="Grimwood J."/>
            <person name="Schmutz J."/>
        </authorList>
    </citation>
    <scope>NUCLEOTIDE SEQUENCE [LARGE SCALE GENOMIC DNA]</scope>
    <source>
        <strain evidence="1">1408120.09</strain>
    </source>
</reference>
<dbReference type="AlphaFoldDB" id="A0A5D2XV78"/>
<dbReference type="SUPFAM" id="SSF56784">
    <property type="entry name" value="HAD-like"/>
    <property type="match status" value="1"/>
</dbReference>
<name>A0A5D2XV78_GOSMU</name>
<sequence length="61" mass="6984">MALKSSSLVIWISPGIEELVKKLKARNTDVYLISEGFRQMINVCNYATKCLKDHICFTLFC</sequence>
<keyword evidence="2" id="KW-1185">Reference proteome</keyword>
<evidence type="ECO:0000313" key="1">
    <source>
        <dbReference type="EMBL" id="TYJ17995.1"/>
    </source>
</evidence>
<dbReference type="InterPro" id="IPR023214">
    <property type="entry name" value="HAD_sf"/>
</dbReference>
<gene>
    <name evidence="1" type="ORF">E1A91_A09G091700v1</name>
</gene>
<protein>
    <submittedName>
        <fullName evidence="1">Uncharacterized protein</fullName>
    </submittedName>
</protein>